<reference evidence="2" key="1">
    <citation type="submission" date="2017-09" db="EMBL/GenBank/DDBJ databases">
        <title>Depth-based differentiation of microbial function through sediment-hosted aquifers and enrichment of novel symbionts in the deep terrestrial subsurface.</title>
        <authorList>
            <person name="Probst A.J."/>
            <person name="Ladd B."/>
            <person name="Jarett J.K."/>
            <person name="Geller-Mcgrath D.E."/>
            <person name="Sieber C.M.K."/>
            <person name="Emerson J.B."/>
            <person name="Anantharaman K."/>
            <person name="Thomas B.C."/>
            <person name="Malmstrom R."/>
            <person name="Stieglmeier M."/>
            <person name="Klingl A."/>
            <person name="Woyke T."/>
            <person name="Ryan C.M."/>
            <person name="Banfield J.F."/>
        </authorList>
    </citation>
    <scope>NUCLEOTIDE SEQUENCE [LARGE SCALE GENOMIC DNA]</scope>
</reference>
<comment type="caution">
    <text evidence="1">The sequence shown here is derived from an EMBL/GenBank/DDBJ whole genome shotgun (WGS) entry which is preliminary data.</text>
</comment>
<protein>
    <recommendedName>
        <fullName evidence="3">GyrI-like small molecule binding domain-containing protein</fullName>
    </recommendedName>
</protein>
<gene>
    <name evidence="1" type="ORF">COX64_03515</name>
</gene>
<dbReference type="EMBL" id="PFQB01000090">
    <property type="protein sequence ID" value="PJA13326.1"/>
    <property type="molecule type" value="Genomic_DNA"/>
</dbReference>
<evidence type="ECO:0000313" key="2">
    <source>
        <dbReference type="Proteomes" id="UP000228952"/>
    </source>
</evidence>
<sequence>MNNQTQECCPRFGPSLWDGKTVEWKDKKFIKDKVFTVFNIPLNFGGVMTRATRKIEAAGLTMLDGLCLSECTSLWNTDVFLAVEKEVAGAENVQMSGKFFCKVYEGSFQDTGKWFADFDKYVKEKGFTVSKVYSWYTTCPNCAEKYGKNYVVLLGKI</sequence>
<dbReference type="Proteomes" id="UP000228952">
    <property type="component" value="Unassembled WGS sequence"/>
</dbReference>
<dbReference type="AlphaFoldDB" id="A0A2M7W1H1"/>
<name>A0A2M7W1H1_9BACT</name>
<dbReference type="InterPro" id="IPR046766">
    <property type="entry name" value="Bact_hydrolase"/>
</dbReference>
<evidence type="ECO:0000313" key="1">
    <source>
        <dbReference type="EMBL" id="PJA13326.1"/>
    </source>
</evidence>
<organism evidence="1 2">
    <name type="scientific">Candidatus Dojkabacteria bacterium CG_4_10_14_0_2_um_filter_Dojkabacteria_WS6_41_15</name>
    <dbReference type="NCBI Taxonomy" id="2014249"/>
    <lineage>
        <taxon>Bacteria</taxon>
        <taxon>Candidatus Dojkabacteria</taxon>
    </lineage>
</organism>
<proteinExistence type="predicted"/>
<dbReference type="Pfam" id="PF20603">
    <property type="entry name" value="Bact_hydrolase"/>
    <property type="match status" value="1"/>
</dbReference>
<evidence type="ECO:0008006" key="3">
    <source>
        <dbReference type="Google" id="ProtNLM"/>
    </source>
</evidence>
<accession>A0A2M7W1H1</accession>